<dbReference type="PANTHER" id="PTHR48486:SF1">
    <property type="entry name" value="INTERLEUKIN-13"/>
    <property type="match status" value="1"/>
</dbReference>
<reference evidence="11 12" key="1">
    <citation type="journal article" date="2011" name="Nature">
        <title>Genome sequencing reveals insights into physiology and longevity of the naked mole rat.</title>
        <authorList>
            <person name="Kim E.B."/>
            <person name="Fang X."/>
            <person name="Fushan A.A."/>
            <person name="Huang Z."/>
            <person name="Lobanov A.V."/>
            <person name="Han L."/>
            <person name="Marino S.M."/>
            <person name="Sun X."/>
            <person name="Turanov A.A."/>
            <person name="Yang P."/>
            <person name="Yim S.H."/>
            <person name="Zhao X."/>
            <person name="Kasaikina M.V."/>
            <person name="Stoletzki N."/>
            <person name="Peng C."/>
            <person name="Polak P."/>
            <person name="Xiong Z."/>
            <person name="Kiezun A."/>
            <person name="Zhu Y."/>
            <person name="Chen Y."/>
            <person name="Kryukov G.V."/>
            <person name="Zhang Q."/>
            <person name="Peshkin L."/>
            <person name="Yang L."/>
            <person name="Bronson R.T."/>
            <person name="Buffenstein R."/>
            <person name="Wang B."/>
            <person name="Han C."/>
            <person name="Li Q."/>
            <person name="Chen L."/>
            <person name="Zhao W."/>
            <person name="Sunyaev S.R."/>
            <person name="Park T.J."/>
            <person name="Zhang G."/>
            <person name="Wang J."/>
            <person name="Gladyshev V.N."/>
        </authorList>
    </citation>
    <scope>NUCLEOTIDE SEQUENCE [LARGE SCALE GENOMIC DNA]</scope>
</reference>
<evidence type="ECO:0000256" key="6">
    <source>
        <dbReference type="ARBA" id="ARBA00022525"/>
    </source>
</evidence>
<dbReference type="EMBL" id="JH166754">
    <property type="protein sequence ID" value="EHB00060.1"/>
    <property type="molecule type" value="Genomic_DNA"/>
</dbReference>
<dbReference type="InterPro" id="IPR001325">
    <property type="entry name" value="IL-4/IL-13"/>
</dbReference>
<dbReference type="PRINTS" id="PR01929">
    <property type="entry name" value="INTRLEUKIN13"/>
</dbReference>
<dbReference type="PANTHER" id="PTHR48486">
    <property type="entry name" value="INTERLEUKIN-13"/>
    <property type="match status" value="1"/>
</dbReference>
<comment type="subunit">
    <text evidence="3">Interacts with IL13RA2.</text>
</comment>
<comment type="similarity">
    <text evidence="2">Belongs to the IL-4/IL-13 family.</text>
</comment>
<keyword evidence="5" id="KW-0202">Cytokine</keyword>
<dbReference type="PROSITE" id="PS00838">
    <property type="entry name" value="INTERLEUKIN_4_13"/>
    <property type="match status" value="1"/>
</dbReference>
<keyword evidence="6" id="KW-0964">Secreted</keyword>
<evidence type="ECO:0000256" key="1">
    <source>
        <dbReference type="ARBA" id="ARBA00004613"/>
    </source>
</evidence>
<dbReference type="eggNOG" id="ENOG502SZKX">
    <property type="taxonomic scope" value="Eukaryota"/>
</dbReference>
<evidence type="ECO:0000256" key="3">
    <source>
        <dbReference type="ARBA" id="ARBA00011337"/>
    </source>
</evidence>
<dbReference type="GO" id="GO:0006955">
    <property type="term" value="P:immune response"/>
    <property type="evidence" value="ECO:0007669"/>
    <property type="project" value="InterPro"/>
</dbReference>
<evidence type="ECO:0000256" key="8">
    <source>
        <dbReference type="ARBA" id="ARBA00023157"/>
    </source>
</evidence>
<dbReference type="InterPro" id="IPR020470">
    <property type="entry name" value="IL-13"/>
</dbReference>
<dbReference type="AlphaFoldDB" id="G5ASP9"/>
<dbReference type="GO" id="GO:0005126">
    <property type="term" value="F:cytokine receptor binding"/>
    <property type="evidence" value="ECO:0007669"/>
    <property type="project" value="InterPro"/>
</dbReference>
<comment type="subcellular location">
    <subcellularLocation>
        <location evidence="1">Secreted</location>
    </subcellularLocation>
</comment>
<evidence type="ECO:0000256" key="2">
    <source>
        <dbReference type="ARBA" id="ARBA00009855"/>
    </source>
</evidence>
<dbReference type="InterPro" id="IPR018096">
    <property type="entry name" value="IL-4/IL-13_CS"/>
</dbReference>
<organism evidence="11 12">
    <name type="scientific">Heterocephalus glaber</name>
    <name type="common">Naked mole rat</name>
    <dbReference type="NCBI Taxonomy" id="10181"/>
    <lineage>
        <taxon>Eukaryota</taxon>
        <taxon>Metazoa</taxon>
        <taxon>Chordata</taxon>
        <taxon>Craniata</taxon>
        <taxon>Vertebrata</taxon>
        <taxon>Euteleostomi</taxon>
        <taxon>Mammalia</taxon>
        <taxon>Eutheria</taxon>
        <taxon>Euarchontoglires</taxon>
        <taxon>Glires</taxon>
        <taxon>Rodentia</taxon>
        <taxon>Hystricomorpha</taxon>
        <taxon>Bathyergidae</taxon>
        <taxon>Heterocephalus</taxon>
    </lineage>
</organism>
<dbReference type="GO" id="GO:0005125">
    <property type="term" value="F:cytokine activity"/>
    <property type="evidence" value="ECO:0007669"/>
    <property type="project" value="UniProtKB-KW"/>
</dbReference>
<dbReference type="FunCoup" id="G5ASP9">
    <property type="interactions" value="318"/>
</dbReference>
<dbReference type="Proteomes" id="UP000006813">
    <property type="component" value="Unassembled WGS sequence"/>
</dbReference>
<evidence type="ECO:0000313" key="12">
    <source>
        <dbReference type="Proteomes" id="UP000006813"/>
    </source>
</evidence>
<protein>
    <recommendedName>
        <fullName evidence="4">Interleukin-13</fullName>
    </recommendedName>
</protein>
<dbReference type="InParanoid" id="G5ASP9"/>
<evidence type="ECO:0000313" key="11">
    <source>
        <dbReference type="EMBL" id="EHB00060.1"/>
    </source>
</evidence>
<name>G5ASP9_HETGA</name>
<dbReference type="InterPro" id="IPR009079">
    <property type="entry name" value="4_helix_cytokine-like_core"/>
</dbReference>
<dbReference type="GO" id="GO:0005615">
    <property type="term" value="C:extracellular space"/>
    <property type="evidence" value="ECO:0007669"/>
    <property type="project" value="UniProtKB-KW"/>
</dbReference>
<keyword evidence="8" id="KW-1015">Disulfide bond</keyword>
<evidence type="ECO:0000256" key="4">
    <source>
        <dbReference type="ARBA" id="ARBA00016752"/>
    </source>
</evidence>
<keyword evidence="9" id="KW-0325">Glycoprotein</keyword>
<dbReference type="SMART" id="SM00190">
    <property type="entry name" value="IL4_13"/>
    <property type="match status" value="1"/>
</dbReference>
<dbReference type="STRING" id="10181.G5ASP9"/>
<dbReference type="GO" id="GO:0042116">
    <property type="term" value="P:macrophage activation"/>
    <property type="evidence" value="ECO:0007669"/>
    <property type="project" value="UniProtKB-ARBA"/>
</dbReference>
<dbReference type="Pfam" id="PF03487">
    <property type="entry name" value="IL13"/>
    <property type="match status" value="1"/>
</dbReference>
<evidence type="ECO:0000256" key="10">
    <source>
        <dbReference type="SAM" id="SignalP"/>
    </source>
</evidence>
<dbReference type="FunFam" id="1.20.1250.10:FF:000029">
    <property type="entry name" value="Interleukin-13"/>
    <property type="match status" value="1"/>
</dbReference>
<feature type="chain" id="PRO_5003473669" description="Interleukin-13" evidence="10">
    <location>
        <begin position="19"/>
        <end position="132"/>
    </location>
</feature>
<dbReference type="SUPFAM" id="SSF47266">
    <property type="entry name" value="4-helical cytokines"/>
    <property type="match status" value="1"/>
</dbReference>
<sequence length="132" mass="14503">MALWVTVVLALTCLSALTAPGPVPSSAALRELIEELANVTQNHKTPLCSGSMVWSVNLTAGVWYCAARESLINVSSCSALQRTQKILSSLCQHRAVAKVSSFHNRDTKIEVAQFVQTLLRYLQSLYRHGNFN</sequence>
<keyword evidence="7 10" id="KW-0732">Signal</keyword>
<evidence type="ECO:0000256" key="7">
    <source>
        <dbReference type="ARBA" id="ARBA00022729"/>
    </source>
</evidence>
<evidence type="ECO:0000256" key="5">
    <source>
        <dbReference type="ARBA" id="ARBA00022514"/>
    </source>
</evidence>
<accession>G5ASP9</accession>
<dbReference type="Gene3D" id="1.20.1250.10">
    <property type="match status" value="1"/>
</dbReference>
<feature type="signal peptide" evidence="10">
    <location>
        <begin position="1"/>
        <end position="18"/>
    </location>
</feature>
<proteinExistence type="inferred from homology"/>
<evidence type="ECO:0000256" key="9">
    <source>
        <dbReference type="ARBA" id="ARBA00023180"/>
    </source>
</evidence>
<gene>
    <name evidence="11" type="ORF">GW7_12243</name>
</gene>